<organism evidence="1 2">
    <name type="scientific">Halosquirtibacter laminarini</name>
    <dbReference type="NCBI Taxonomy" id="3374600"/>
    <lineage>
        <taxon>Bacteria</taxon>
        <taxon>Pseudomonadati</taxon>
        <taxon>Bacteroidota</taxon>
        <taxon>Bacteroidia</taxon>
        <taxon>Marinilabiliales</taxon>
        <taxon>Prolixibacteraceae</taxon>
        <taxon>Halosquirtibacter</taxon>
    </lineage>
</organism>
<evidence type="ECO:0000313" key="1">
    <source>
        <dbReference type="EMBL" id="QZE15244.1"/>
    </source>
</evidence>
<gene>
    <name evidence="1" type="ORF">K4L44_05265</name>
</gene>
<dbReference type="Proteomes" id="UP000826212">
    <property type="component" value="Chromosome"/>
</dbReference>
<sequence>MNKALQIKEGKKLKWTIIFMFCAYMLLFGYLYFKVNRAIRFTGLEHLWDVVVNRNQFLFGELKFFPLACGIVFALAQYVPEMIQNRIKLSLHLPLKESTIIWNMLGFGYGSLTILFLWIMITLTCYLQSIFPIQIILNIWTTILPWIFAGYMGYGLAAWICMEPSWRRRALNLIIGAAIIPFFFLSNVPGAYQGTLIYCMTLPLYVVGFSFLSVYRFKTGVQDNF</sequence>
<accession>A0AC61NPR4</accession>
<reference evidence="1" key="1">
    <citation type="submission" date="2021-08" db="EMBL/GenBank/DDBJ databases">
        <title>Novel anaerobic bacterium isolated from sea squirt in East Sea, Republic of Korea.</title>
        <authorList>
            <person name="Nguyen T.H."/>
            <person name="Li Z."/>
            <person name="Lee Y.-J."/>
            <person name="Ko J."/>
            <person name="Kim S.-G."/>
        </authorList>
    </citation>
    <scope>NUCLEOTIDE SEQUENCE</scope>
    <source>
        <strain evidence="1">KCTC 25031</strain>
    </source>
</reference>
<keyword evidence="2" id="KW-1185">Reference proteome</keyword>
<protein>
    <submittedName>
        <fullName evidence="1">Uncharacterized protein</fullName>
    </submittedName>
</protein>
<evidence type="ECO:0000313" key="2">
    <source>
        <dbReference type="Proteomes" id="UP000826212"/>
    </source>
</evidence>
<dbReference type="EMBL" id="CP081303">
    <property type="protein sequence ID" value="QZE15244.1"/>
    <property type="molecule type" value="Genomic_DNA"/>
</dbReference>
<proteinExistence type="predicted"/>
<name>A0AC61NPR4_9BACT</name>